<dbReference type="InterPro" id="IPR008966">
    <property type="entry name" value="Adhesion_dom_sf"/>
</dbReference>
<dbReference type="Gene3D" id="2.60.40.1090">
    <property type="entry name" value="Fimbrial-type adhesion domain"/>
    <property type="match status" value="1"/>
</dbReference>
<sequence length="51" mass="5460">MPLNSTGVEAFANSANQTQFSLNYDAQYVRTAPQATAGQADSLATFSLIYN</sequence>
<dbReference type="Proteomes" id="UP000706580">
    <property type="component" value="Unassembled WGS sequence"/>
</dbReference>
<dbReference type="InterPro" id="IPR036937">
    <property type="entry name" value="Adhesion_dom_fimbrial_sf"/>
</dbReference>
<organism evidence="1 2">
    <name type="scientific">Leclercia barmai</name>
    <dbReference type="NCBI Taxonomy" id="2785629"/>
    <lineage>
        <taxon>Bacteria</taxon>
        <taxon>Pseudomonadati</taxon>
        <taxon>Pseudomonadota</taxon>
        <taxon>Gammaproteobacteria</taxon>
        <taxon>Enterobacterales</taxon>
        <taxon>Enterobacteriaceae</taxon>
        <taxon>Leclercia</taxon>
    </lineage>
</organism>
<dbReference type="SUPFAM" id="SSF49401">
    <property type="entry name" value="Bacterial adhesins"/>
    <property type="match status" value="1"/>
</dbReference>
<comment type="caution">
    <text evidence="1">The sequence shown here is derived from an EMBL/GenBank/DDBJ whole genome shotgun (WGS) entry which is preliminary data.</text>
</comment>
<name>A0ABS7RS22_9ENTR</name>
<protein>
    <submittedName>
        <fullName evidence="1">Uncharacterized protein</fullName>
    </submittedName>
</protein>
<evidence type="ECO:0000313" key="2">
    <source>
        <dbReference type="Proteomes" id="UP000706580"/>
    </source>
</evidence>
<gene>
    <name evidence="1" type="ORF">ITX56_04710</name>
</gene>
<accession>A0ABS7RS22</accession>
<evidence type="ECO:0000313" key="1">
    <source>
        <dbReference type="EMBL" id="MBZ0057120.1"/>
    </source>
</evidence>
<dbReference type="EMBL" id="JADMNK010000002">
    <property type="protein sequence ID" value="MBZ0057120.1"/>
    <property type="molecule type" value="Genomic_DNA"/>
</dbReference>
<keyword evidence="2" id="KW-1185">Reference proteome</keyword>
<reference evidence="1 2" key="1">
    <citation type="submission" date="2020-11" db="EMBL/GenBank/DDBJ databases">
        <title>Draft Genome of Enterobacter sp. strain EMC7.</title>
        <authorList>
            <person name="Barman P."/>
            <person name="Sinha S."/>
            <person name="Sen S."/>
            <person name="Chakraborty R."/>
        </authorList>
    </citation>
    <scope>NUCLEOTIDE SEQUENCE [LARGE SCALE GENOMIC DNA]</scope>
    <source>
        <strain evidence="1 2">EMC7</strain>
    </source>
</reference>
<proteinExistence type="predicted"/>